<accession>A0A2P0QK00</accession>
<dbReference type="EMBL" id="KX388536">
    <property type="protein sequence ID" value="ARU12604.1"/>
    <property type="molecule type" value="Genomic_DNA"/>
</dbReference>
<sequence>MPRANAGLKDFAWPPDFASAPVPCASTKPAPHSPPLAVADAILDPVISSRPAASSFSNVKEMTMLLEQHIEELRAEMNHCHPDERRQIAAELELALAELAVIMAEQDGSVDAVPSF</sequence>
<protein>
    <submittedName>
        <fullName evidence="1">Uncharacterized protein</fullName>
    </submittedName>
</protein>
<reference evidence="1" key="1">
    <citation type="journal article" date="2018" name="Plasmid">
        <title>Complete sequence of the tumor-inducing plasmid pTiChry5 from the hypervirulent Agrobacterium tumefaciens strain Chry5.</title>
        <authorList>
            <person name="Shao S."/>
            <person name="Zhang X."/>
            <person name="van Heusden G.P.H."/>
            <person name="Hooykaas P.J."/>
        </authorList>
    </citation>
    <scope>NUCLEOTIDE SEQUENCE</scope>
    <source>
        <strain evidence="1">Chry5</strain>
        <plasmid evidence="1">pTiChry5</plasmid>
    </source>
</reference>
<keyword evidence="1" id="KW-0614">Plasmid</keyword>
<dbReference type="RefSeq" id="WP_196250392.1">
    <property type="nucleotide sequence ID" value="NZ_KX388536.1"/>
</dbReference>
<dbReference type="AlphaFoldDB" id="A0A2P0QK00"/>
<name>A0A2P0QK00_AGRTU</name>
<proteinExistence type="predicted"/>
<geneLocation type="plasmid" evidence="1">
    <name>pTiChry5</name>
</geneLocation>
<gene>
    <name evidence="1" type="ORF">AgrTiChry5_196</name>
</gene>
<evidence type="ECO:0000313" key="1">
    <source>
        <dbReference type="EMBL" id="ARU12604.1"/>
    </source>
</evidence>
<organism evidence="1">
    <name type="scientific">Agrobacterium tumefaciens</name>
    <dbReference type="NCBI Taxonomy" id="358"/>
    <lineage>
        <taxon>Bacteria</taxon>
        <taxon>Pseudomonadati</taxon>
        <taxon>Pseudomonadota</taxon>
        <taxon>Alphaproteobacteria</taxon>
        <taxon>Hyphomicrobiales</taxon>
        <taxon>Rhizobiaceae</taxon>
        <taxon>Rhizobium/Agrobacterium group</taxon>
        <taxon>Agrobacterium</taxon>
        <taxon>Agrobacterium tumefaciens complex</taxon>
    </lineage>
</organism>